<reference evidence="1 2" key="1">
    <citation type="journal article" date="2015" name="Nature">
        <title>rRNA introns, odd ribosomes, and small enigmatic genomes across a large radiation of phyla.</title>
        <authorList>
            <person name="Brown C.T."/>
            <person name="Hug L.A."/>
            <person name="Thomas B.C."/>
            <person name="Sharon I."/>
            <person name="Castelle C.J."/>
            <person name="Singh A."/>
            <person name="Wilkins M.J."/>
            <person name="Williams K.H."/>
            <person name="Banfield J.F."/>
        </authorList>
    </citation>
    <scope>NUCLEOTIDE SEQUENCE [LARGE SCALE GENOMIC DNA]</scope>
</reference>
<dbReference type="Gene3D" id="1.10.10.10">
    <property type="entry name" value="Winged helix-like DNA-binding domain superfamily/Winged helix DNA-binding domain"/>
    <property type="match status" value="1"/>
</dbReference>
<name>A0A0G0B9F4_9BACT</name>
<dbReference type="SUPFAM" id="SSF46785">
    <property type="entry name" value="Winged helix' DNA-binding domain"/>
    <property type="match status" value="1"/>
</dbReference>
<dbReference type="InterPro" id="IPR036390">
    <property type="entry name" value="WH_DNA-bd_sf"/>
</dbReference>
<evidence type="ECO:0000313" key="2">
    <source>
        <dbReference type="Proteomes" id="UP000034004"/>
    </source>
</evidence>
<evidence type="ECO:0000313" key="1">
    <source>
        <dbReference type="EMBL" id="KKP60351.1"/>
    </source>
</evidence>
<protein>
    <submittedName>
        <fullName evidence="1">Uncharacterized protein</fullName>
    </submittedName>
</protein>
<organism evidence="1 2">
    <name type="scientific">Candidatus Roizmanbacteria bacterium GW2011_GWC2_34_23</name>
    <dbReference type="NCBI Taxonomy" id="1618484"/>
    <lineage>
        <taxon>Bacteria</taxon>
        <taxon>Candidatus Roizmaniibacteriota</taxon>
    </lineage>
</organism>
<dbReference type="InterPro" id="IPR036388">
    <property type="entry name" value="WH-like_DNA-bd_sf"/>
</dbReference>
<sequence>MDESVKVILKKLDEIDSRLKSIEGVKTSNVATLRVSEEKIERDPLFSKALEMMDKFDEMSSKQLQDSLKIDVKRADTILDQLETAGLGTCYMKEA</sequence>
<proteinExistence type="predicted"/>
<dbReference type="AlphaFoldDB" id="A0A0G0B9F4"/>
<dbReference type="EMBL" id="LBPR01000025">
    <property type="protein sequence ID" value="KKP60351.1"/>
    <property type="molecule type" value="Genomic_DNA"/>
</dbReference>
<dbReference type="Proteomes" id="UP000034004">
    <property type="component" value="Unassembled WGS sequence"/>
</dbReference>
<comment type="caution">
    <text evidence="1">The sequence shown here is derived from an EMBL/GenBank/DDBJ whole genome shotgun (WGS) entry which is preliminary data.</text>
</comment>
<dbReference type="STRING" id="1618484.UR56_C0025G0002"/>
<accession>A0A0G0B9F4</accession>
<gene>
    <name evidence="1" type="ORF">UR56_C0025G0002</name>
</gene>